<dbReference type="OrthoDB" id="2919534at2759"/>
<protein>
    <submittedName>
        <fullName evidence="2">Uncharacterized protein</fullName>
    </submittedName>
</protein>
<name>A0A7J7LUX0_9MAGN</name>
<keyword evidence="3" id="KW-1185">Reference proteome</keyword>
<dbReference type="PANTHER" id="PTHR31973:SF187">
    <property type="entry name" value="MUTATOR TRANSPOSASE MUDRA PROTEIN"/>
    <property type="match status" value="1"/>
</dbReference>
<sequence length="567" mass="63960">MLKVEQDYFHIVLVDTDITVDVLFKRVIEVFGLRDSVKASTTTITGFNVSKEPAMGKITLPVQAGPETAFVNFVLINAESKYLRILGMNGVQLYTIVHFGGDIVRPKIGVIVTYVGGSTKLTSLRVHSSYKDFVTLLEEASKIHREDWLSTTKDTGSGRGLSTTKAGGSLRHNSFPDPKPEYRGYPETNGRGIDPHRFGPFEDDENDSFETICTDVPPSNEPSIHLSNEHVLTNVPPSNEPMLTNVPHSIEPEPIIGQTKTSDSETTESWSYFLEMFGSNFHGYDTRFVVISDRNPGIINIVPKVFSFTIHTFCAFHISNNIKTTLESMRIVFRMAAEALTNIDFDKHMNDIRNAYPVGLQYILGIPKETWSNLYIPKSSCMISFVIGIRSFGILLLWEEAKKSQARLTPWATDHCESRKLIADSLTCKMVLVLVVGGKQWVYLVNTEYALWVLLMLYKAVYEPIWIPIRGIEQWKILKTDPRVRTPIPIVRAGRPRMQRKRREKISGLVTKLRFCSRCQTNGHNRHSCKLLPIPSDGNTRPTMAPSFMISIEPPVIPDEDVAICLH</sequence>
<accession>A0A7J7LUX0</accession>
<organism evidence="2 3">
    <name type="scientific">Kingdonia uniflora</name>
    <dbReference type="NCBI Taxonomy" id="39325"/>
    <lineage>
        <taxon>Eukaryota</taxon>
        <taxon>Viridiplantae</taxon>
        <taxon>Streptophyta</taxon>
        <taxon>Embryophyta</taxon>
        <taxon>Tracheophyta</taxon>
        <taxon>Spermatophyta</taxon>
        <taxon>Magnoliopsida</taxon>
        <taxon>Ranunculales</taxon>
        <taxon>Circaeasteraceae</taxon>
        <taxon>Kingdonia</taxon>
    </lineage>
</organism>
<evidence type="ECO:0000313" key="2">
    <source>
        <dbReference type="EMBL" id="KAF6146374.1"/>
    </source>
</evidence>
<gene>
    <name evidence="2" type="ORF">GIB67_020468</name>
</gene>
<proteinExistence type="predicted"/>
<comment type="caution">
    <text evidence="2">The sequence shown here is derived from an EMBL/GenBank/DDBJ whole genome shotgun (WGS) entry which is preliminary data.</text>
</comment>
<reference evidence="2 3" key="1">
    <citation type="journal article" date="2020" name="IScience">
        <title>Genome Sequencing of the Endangered Kingdonia uniflora (Circaeasteraceae, Ranunculales) Reveals Potential Mechanisms of Evolutionary Specialization.</title>
        <authorList>
            <person name="Sun Y."/>
            <person name="Deng T."/>
            <person name="Zhang A."/>
            <person name="Moore M.J."/>
            <person name="Landis J.B."/>
            <person name="Lin N."/>
            <person name="Zhang H."/>
            <person name="Zhang X."/>
            <person name="Huang J."/>
            <person name="Zhang X."/>
            <person name="Sun H."/>
            <person name="Wang H."/>
        </authorList>
    </citation>
    <scope>NUCLEOTIDE SEQUENCE [LARGE SCALE GENOMIC DNA]</scope>
    <source>
        <strain evidence="2">TB1705</strain>
        <tissue evidence="2">Leaf</tissue>
    </source>
</reference>
<dbReference type="AlphaFoldDB" id="A0A7J7LUX0"/>
<evidence type="ECO:0000313" key="3">
    <source>
        <dbReference type="Proteomes" id="UP000541444"/>
    </source>
</evidence>
<feature type="region of interest" description="Disordered" evidence="1">
    <location>
        <begin position="151"/>
        <end position="191"/>
    </location>
</feature>
<dbReference type="Proteomes" id="UP000541444">
    <property type="component" value="Unassembled WGS sequence"/>
</dbReference>
<dbReference type="PANTHER" id="PTHR31973">
    <property type="entry name" value="POLYPROTEIN, PUTATIVE-RELATED"/>
    <property type="match status" value="1"/>
</dbReference>
<evidence type="ECO:0000256" key="1">
    <source>
        <dbReference type="SAM" id="MobiDB-lite"/>
    </source>
</evidence>
<dbReference type="EMBL" id="JACGCM010001990">
    <property type="protein sequence ID" value="KAF6146374.1"/>
    <property type="molecule type" value="Genomic_DNA"/>
</dbReference>
<feature type="compositionally biased region" description="Polar residues" evidence="1">
    <location>
        <begin position="151"/>
        <end position="166"/>
    </location>
</feature>